<reference evidence="3 4" key="1">
    <citation type="submission" date="2020-06" db="EMBL/GenBank/DDBJ databases">
        <title>Genome sequence of Paramixta manurensis strain PD-1.</title>
        <authorList>
            <person name="Lee C.W."/>
            <person name="Kim J."/>
        </authorList>
    </citation>
    <scope>NUCLEOTIDE SEQUENCE [LARGE SCALE GENOMIC DNA]</scope>
    <source>
        <strain evidence="3 4">PD-1</strain>
    </source>
</reference>
<dbReference type="Pfam" id="PF13439">
    <property type="entry name" value="Glyco_transf_4"/>
    <property type="match status" value="1"/>
</dbReference>
<dbReference type="EMBL" id="CP054212">
    <property type="protein sequence ID" value="QKJ87786.1"/>
    <property type="molecule type" value="Genomic_DNA"/>
</dbReference>
<accession>A0A6M8UAG6</accession>
<dbReference type="GO" id="GO:0016757">
    <property type="term" value="F:glycosyltransferase activity"/>
    <property type="evidence" value="ECO:0007669"/>
    <property type="project" value="InterPro"/>
</dbReference>
<evidence type="ECO:0000259" key="2">
    <source>
        <dbReference type="Pfam" id="PF13439"/>
    </source>
</evidence>
<dbReference type="PANTHER" id="PTHR45947">
    <property type="entry name" value="SULFOQUINOVOSYL TRANSFERASE SQD2"/>
    <property type="match status" value="1"/>
</dbReference>
<dbReference type="AlphaFoldDB" id="A0A6M8UAG6"/>
<name>A0A6M8UAG6_9GAMM</name>
<feature type="domain" description="Glycosyltransferase subfamily 4-like N-terminal" evidence="2">
    <location>
        <begin position="46"/>
        <end position="199"/>
    </location>
</feature>
<dbReference type="InterPro" id="IPR001296">
    <property type="entry name" value="Glyco_trans_1"/>
</dbReference>
<dbReference type="KEGG" id="pmak:PMPD1_2849"/>
<dbReference type="InterPro" id="IPR028098">
    <property type="entry name" value="Glyco_trans_4-like_N"/>
</dbReference>
<sequence>MKKIKVLHINDAYEGGGAESVFRDTIKASEALGYETRALYSDGKTNPLSYLYSRKYALQTANAIAEFSPDIVHLHNYYHYLTPSVLHALRRAKKKRAFKVVFTAHDYHLICPNSGFQYFTGSVRNNFDPVRKNLSYLKRFDHRSIIHSLLKCSQHFLNYRLLKLTNTFDVIISPGEFLKSVFKAWGVRQPIEIVRNPVELLPAAATVNQQTGPAERAIELVFIGRLSSEKGLVEFVEKLNKDTQQTINFNIYGQGESEQQLKTMALRSGLKLIFHGFRPREEVITHLYRYDVFVLPSVWYENAPISIVEAASAGLPVLVPNYGGLKEMAELTHYPVEFDYQHNDLGEKIDQAFSHRQLNTLRDTTLFSFETYQARLKTIYQRLIGNNPQES</sequence>
<proteinExistence type="predicted"/>
<feature type="domain" description="Glycosyl transferase family 1" evidence="1">
    <location>
        <begin position="209"/>
        <end position="357"/>
    </location>
</feature>
<evidence type="ECO:0000259" key="1">
    <source>
        <dbReference type="Pfam" id="PF00534"/>
    </source>
</evidence>
<evidence type="ECO:0000313" key="3">
    <source>
        <dbReference type="EMBL" id="QKJ87786.1"/>
    </source>
</evidence>
<keyword evidence="4" id="KW-1185">Reference proteome</keyword>
<organism evidence="3 4">
    <name type="scientific">Paramixta manurensis</name>
    <dbReference type="NCBI Taxonomy" id="2740817"/>
    <lineage>
        <taxon>Bacteria</taxon>
        <taxon>Pseudomonadati</taxon>
        <taxon>Pseudomonadota</taxon>
        <taxon>Gammaproteobacteria</taxon>
        <taxon>Enterobacterales</taxon>
        <taxon>Erwiniaceae</taxon>
        <taxon>Paramixta</taxon>
    </lineage>
</organism>
<dbReference type="InterPro" id="IPR050194">
    <property type="entry name" value="Glycosyltransferase_grp1"/>
</dbReference>
<dbReference type="PANTHER" id="PTHR45947:SF3">
    <property type="entry name" value="SULFOQUINOVOSYL TRANSFERASE SQD2"/>
    <property type="match status" value="1"/>
</dbReference>
<dbReference type="RefSeq" id="WP_173634704.1">
    <property type="nucleotide sequence ID" value="NZ_CP054212.1"/>
</dbReference>
<dbReference type="Proteomes" id="UP000505325">
    <property type="component" value="Chromosome"/>
</dbReference>
<evidence type="ECO:0000313" key="4">
    <source>
        <dbReference type="Proteomes" id="UP000505325"/>
    </source>
</evidence>
<dbReference type="Pfam" id="PF00534">
    <property type="entry name" value="Glycos_transf_1"/>
    <property type="match status" value="1"/>
</dbReference>
<gene>
    <name evidence="3" type="ORF">PMPD1_2849</name>
</gene>
<protein>
    <submittedName>
        <fullName evidence="3">Glycosyltransferase family 4 protein</fullName>
    </submittedName>
</protein>
<dbReference type="Gene3D" id="3.40.50.2000">
    <property type="entry name" value="Glycogen Phosphorylase B"/>
    <property type="match status" value="2"/>
</dbReference>
<dbReference type="SUPFAM" id="SSF53756">
    <property type="entry name" value="UDP-Glycosyltransferase/glycogen phosphorylase"/>
    <property type="match status" value="1"/>
</dbReference>
<keyword evidence="3" id="KW-0808">Transferase</keyword>